<evidence type="ECO:0000256" key="3">
    <source>
        <dbReference type="ARBA" id="ARBA00023004"/>
    </source>
</evidence>
<dbReference type="Gene3D" id="3.30.40.10">
    <property type="entry name" value="Zinc/RING finger domain, C3HC4 (zinc finger)"/>
    <property type="match status" value="1"/>
</dbReference>
<evidence type="ECO:0000256" key="5">
    <source>
        <dbReference type="PROSITE-ProRule" id="PRU00175"/>
    </source>
</evidence>
<evidence type="ECO:0000256" key="1">
    <source>
        <dbReference type="ARBA" id="ARBA00022723"/>
    </source>
</evidence>
<feature type="binding site" description="axial binding residue" evidence="4">
    <location>
        <position position="943"/>
    </location>
    <ligand>
        <name>heme</name>
        <dbReference type="ChEBI" id="CHEBI:30413"/>
    </ligand>
    <ligandPart>
        <name>Fe</name>
        <dbReference type="ChEBI" id="CHEBI:18248"/>
    </ligandPart>
</feature>
<dbReference type="InterPro" id="IPR013083">
    <property type="entry name" value="Znf_RING/FYVE/PHD"/>
</dbReference>
<dbReference type="PRINTS" id="PR00385">
    <property type="entry name" value="P450"/>
</dbReference>
<dbReference type="GO" id="GO:0020037">
    <property type="term" value="F:heme binding"/>
    <property type="evidence" value="ECO:0007669"/>
    <property type="project" value="InterPro"/>
</dbReference>
<evidence type="ECO:0000256" key="6">
    <source>
        <dbReference type="SAM" id="Coils"/>
    </source>
</evidence>
<dbReference type="SUPFAM" id="SSF50978">
    <property type="entry name" value="WD40 repeat-like"/>
    <property type="match status" value="1"/>
</dbReference>
<dbReference type="GO" id="GO:0016705">
    <property type="term" value="F:oxidoreductase activity, acting on paired donors, with incorporation or reduction of molecular oxygen"/>
    <property type="evidence" value="ECO:0007669"/>
    <property type="project" value="InterPro"/>
</dbReference>
<keyword evidence="4" id="KW-0349">Heme</keyword>
<proteinExistence type="predicted"/>
<dbReference type="Pfam" id="PF00067">
    <property type="entry name" value="p450"/>
    <property type="match status" value="1"/>
</dbReference>
<dbReference type="InterPro" id="IPR001128">
    <property type="entry name" value="Cyt_P450"/>
</dbReference>
<feature type="coiled-coil region" evidence="6">
    <location>
        <begin position="126"/>
        <end position="158"/>
    </location>
</feature>
<dbReference type="PANTHER" id="PTHR46300:SF11">
    <property type="entry name" value="OXIDOREDUCTASE, PUTATIVE-RELATED"/>
    <property type="match status" value="1"/>
</dbReference>
<feature type="domain" description="RING-type" evidence="7">
    <location>
        <begin position="54"/>
        <end position="101"/>
    </location>
</feature>
<dbReference type="OrthoDB" id="1103324at2759"/>
<keyword evidence="5" id="KW-0863">Zinc-finger</keyword>
<reference evidence="8 9" key="1">
    <citation type="submission" date="2014-09" db="EMBL/GenBank/DDBJ databases">
        <authorList>
            <person name="Ellenberger Sabrina"/>
        </authorList>
    </citation>
    <scope>NUCLEOTIDE SEQUENCE [LARGE SCALE GENOMIC DNA]</scope>
    <source>
        <strain evidence="8 9">CBS 412.66</strain>
    </source>
</reference>
<dbReference type="PRINTS" id="PR00463">
    <property type="entry name" value="EP450I"/>
</dbReference>
<evidence type="ECO:0000313" key="8">
    <source>
        <dbReference type="EMBL" id="CEP10775.1"/>
    </source>
</evidence>
<keyword evidence="5" id="KW-0862">Zinc</keyword>
<dbReference type="InterPro" id="IPR036396">
    <property type="entry name" value="Cyt_P450_sf"/>
</dbReference>
<dbReference type="InterPro" id="IPR001841">
    <property type="entry name" value="Znf_RING"/>
</dbReference>
<accession>A0A0B7N5M6</accession>
<dbReference type="InterPro" id="IPR002401">
    <property type="entry name" value="Cyt_P450_E_grp-I"/>
</dbReference>
<dbReference type="GO" id="GO:0008270">
    <property type="term" value="F:zinc ion binding"/>
    <property type="evidence" value="ECO:0007669"/>
    <property type="project" value="UniProtKB-KW"/>
</dbReference>
<dbReference type="STRING" id="35722.A0A0B7N5M6"/>
<evidence type="ECO:0000259" key="7">
    <source>
        <dbReference type="PROSITE" id="PS50089"/>
    </source>
</evidence>
<keyword evidence="2" id="KW-0560">Oxidoreductase</keyword>
<protein>
    <recommendedName>
        <fullName evidence="7">RING-type domain-containing protein</fullName>
    </recommendedName>
</protein>
<comment type="cofactor">
    <cofactor evidence="4">
        <name>heme</name>
        <dbReference type="ChEBI" id="CHEBI:30413"/>
    </cofactor>
</comment>
<evidence type="ECO:0000256" key="2">
    <source>
        <dbReference type="ARBA" id="ARBA00023002"/>
    </source>
</evidence>
<dbReference type="SUPFAM" id="SSF48264">
    <property type="entry name" value="Cytochrome P450"/>
    <property type="match status" value="1"/>
</dbReference>
<dbReference type="Proteomes" id="UP000054107">
    <property type="component" value="Unassembled WGS sequence"/>
</dbReference>
<dbReference type="SUPFAM" id="SSF57850">
    <property type="entry name" value="RING/U-box"/>
    <property type="match status" value="1"/>
</dbReference>
<keyword evidence="3 4" id="KW-0408">Iron</keyword>
<dbReference type="Gene3D" id="2.130.10.10">
    <property type="entry name" value="YVTN repeat-like/Quinoprotein amine dehydrogenase"/>
    <property type="match status" value="1"/>
</dbReference>
<dbReference type="Gene3D" id="1.10.630.10">
    <property type="entry name" value="Cytochrome P450"/>
    <property type="match status" value="1"/>
</dbReference>
<evidence type="ECO:0000256" key="4">
    <source>
        <dbReference type="PIRSR" id="PIRSR602401-1"/>
    </source>
</evidence>
<dbReference type="AlphaFoldDB" id="A0A0B7N5M6"/>
<dbReference type="InterPro" id="IPR015943">
    <property type="entry name" value="WD40/YVTN_repeat-like_dom_sf"/>
</dbReference>
<organism evidence="8 9">
    <name type="scientific">Parasitella parasitica</name>
    <dbReference type="NCBI Taxonomy" id="35722"/>
    <lineage>
        <taxon>Eukaryota</taxon>
        <taxon>Fungi</taxon>
        <taxon>Fungi incertae sedis</taxon>
        <taxon>Mucoromycota</taxon>
        <taxon>Mucoromycotina</taxon>
        <taxon>Mucoromycetes</taxon>
        <taxon>Mucorales</taxon>
        <taxon>Mucorineae</taxon>
        <taxon>Mucoraceae</taxon>
        <taxon>Parasitella</taxon>
    </lineage>
</organism>
<dbReference type="PROSITE" id="PS50089">
    <property type="entry name" value="ZF_RING_2"/>
    <property type="match status" value="1"/>
</dbReference>
<dbReference type="GO" id="GO:0005506">
    <property type="term" value="F:iron ion binding"/>
    <property type="evidence" value="ECO:0007669"/>
    <property type="project" value="InterPro"/>
</dbReference>
<dbReference type="InterPro" id="IPR036322">
    <property type="entry name" value="WD40_repeat_dom_sf"/>
</dbReference>
<keyword evidence="1 4" id="KW-0479">Metal-binding</keyword>
<dbReference type="Pfam" id="PF23419">
    <property type="entry name" value="WD40_RFWD3"/>
    <property type="match status" value="1"/>
</dbReference>
<keyword evidence="6" id="KW-0175">Coiled coil</keyword>
<gene>
    <name evidence="8" type="primary">PARPA_04540.1 scaffold 14269</name>
</gene>
<evidence type="ECO:0000313" key="9">
    <source>
        <dbReference type="Proteomes" id="UP000054107"/>
    </source>
</evidence>
<dbReference type="EMBL" id="LN725192">
    <property type="protein sequence ID" value="CEP10775.1"/>
    <property type="molecule type" value="Genomic_DNA"/>
</dbReference>
<dbReference type="GO" id="GO:0004497">
    <property type="term" value="F:monooxygenase activity"/>
    <property type="evidence" value="ECO:0007669"/>
    <property type="project" value="InterPro"/>
</dbReference>
<dbReference type="InterPro" id="IPR056527">
    <property type="entry name" value="WD40_RFWD3"/>
</dbReference>
<sequence>MDAELAPNEIQDNPDVVELDDSDFQAPIIIPDDHSKRKIDEVESEEDEEDIAVCGICQKEWTNNGMHCIAQMKCGHCFGRACIFLYKRDNSKNFKINCPLCGQVSAKRDIRKIWSTVLFPEKDEYIRSLQSELDELNKKLEQLALQNANVQKELLEKKILLGSFSENIDIIPPTSAQTLPVISASQDAQFCFQNKTMVRGEFFNVVDLNPLEDMAVVSAYQSSKGRHGFRKINMYDSSVTEFIPTNHQNTIRDIKHSTNSIVLSTGDDRTLKLTSVTKNLVIQSYRLDAPSMACSFDDTNPNLLYCGLTTGALMIYDIRNTKTHLSMLVDVEKKTPVISVMPKKDHIICTDQVSSYVWTLSGSTKEYISRPFHIVTDPKSLEFENGQRPTIYSASITENTCCVSKESNGMIKHEVKKVIDGDEALAMKDDWSFVINQKVPSICRNTHFTRDDDVFLCYAEEDFHEVWSRIFSFHFVDIEMEHYYSNLLEKFTEMEKSDKFLSLTGAILATIVTLCGVKMIFGTTKDKKSDYKKYRTIPTPSGSVFYFGHTLQMGNMPAHKITEWHKELGPIIRVKMFAKDWIFVGDSSMVHDIYSLDASLTSHRPHFILGNAIGRRDQRNVALADDGTKWKDVRSAVLRMLSPSSVKGFSQVLQDEAQRTVDHLIKRTRHHGSVDPLLIIRCASINVMLSTAFGHPGVRSPYDPLYKCIMNVSGASWEHEGFWGPFSMLSYLDRFFRNGYQTKRFINTVSYPQVQKLIQKARESKTDNLVKKIDLMRGEYDIDENDITVMMSELLVAGTDTVASSIAWTFAILCHYPEVQRKLGEEVDNFIRKHYRIPTFDDRLELPYYNAVQKECLRIRPPVYFGIPRAAAEDVVYRNYLIPKGSTIVSNIHTLHNDEYTFTEPEKFIPERFLHDASTMHARANGKLEDRDHYAFGWNNRVCPGIILAENEMFNIVTKVMARCTIKPTNLPNGQSVYPNLNDIRGRGAAVLPGPFRLRFIERDNRLIV</sequence>
<name>A0A0B7N5M6_9FUNG</name>
<dbReference type="PANTHER" id="PTHR46300">
    <property type="entry name" value="P450, PUTATIVE (EUROFUNG)-RELATED-RELATED"/>
    <property type="match status" value="1"/>
</dbReference>
<keyword evidence="9" id="KW-1185">Reference proteome</keyword>
<dbReference type="InterPro" id="IPR050364">
    <property type="entry name" value="Cytochrome_P450_fung"/>
</dbReference>